<dbReference type="SUPFAM" id="SSF46966">
    <property type="entry name" value="Spectrin repeat"/>
    <property type="match status" value="1"/>
</dbReference>
<dbReference type="GO" id="GO:0045296">
    <property type="term" value="F:cadherin binding"/>
    <property type="evidence" value="ECO:0007669"/>
    <property type="project" value="TreeGrafter"/>
</dbReference>
<dbReference type="GO" id="GO:0048471">
    <property type="term" value="C:perinuclear region of cytoplasm"/>
    <property type="evidence" value="ECO:0007669"/>
    <property type="project" value="TreeGrafter"/>
</dbReference>
<feature type="non-terminal residue" evidence="6">
    <location>
        <position position="474"/>
    </location>
</feature>
<feature type="transmembrane region" description="Helical" evidence="4">
    <location>
        <begin position="41"/>
        <end position="60"/>
    </location>
</feature>
<dbReference type="GO" id="GO:0005882">
    <property type="term" value="C:intermediate filament"/>
    <property type="evidence" value="ECO:0007669"/>
    <property type="project" value="TreeGrafter"/>
</dbReference>
<dbReference type="InterPro" id="IPR001715">
    <property type="entry name" value="CH_dom"/>
</dbReference>
<feature type="domain" description="Calponin-homology (CH)" evidence="5">
    <location>
        <begin position="158"/>
        <end position="320"/>
    </location>
</feature>
<dbReference type="AlphaFoldDB" id="V8N680"/>
<feature type="region of interest" description="Disordered" evidence="3">
    <location>
        <begin position="214"/>
        <end position="258"/>
    </location>
</feature>
<dbReference type="GO" id="GO:0045104">
    <property type="term" value="P:intermediate filament cytoskeleton organization"/>
    <property type="evidence" value="ECO:0007669"/>
    <property type="project" value="InterPro"/>
</dbReference>
<dbReference type="OrthoDB" id="9048638at2759"/>
<dbReference type="SUPFAM" id="SSF47576">
    <property type="entry name" value="Calponin-homology domain, CH-domain"/>
    <property type="match status" value="1"/>
</dbReference>
<dbReference type="GO" id="GO:0005200">
    <property type="term" value="F:structural constituent of cytoskeleton"/>
    <property type="evidence" value="ECO:0007669"/>
    <property type="project" value="TreeGrafter"/>
</dbReference>
<dbReference type="GO" id="GO:0042383">
    <property type="term" value="C:sarcolemma"/>
    <property type="evidence" value="ECO:0007669"/>
    <property type="project" value="TreeGrafter"/>
</dbReference>
<organism evidence="6 7">
    <name type="scientific">Ophiophagus hannah</name>
    <name type="common">King cobra</name>
    <name type="synonym">Naja hannah</name>
    <dbReference type="NCBI Taxonomy" id="8665"/>
    <lineage>
        <taxon>Eukaryota</taxon>
        <taxon>Metazoa</taxon>
        <taxon>Chordata</taxon>
        <taxon>Craniata</taxon>
        <taxon>Vertebrata</taxon>
        <taxon>Euteleostomi</taxon>
        <taxon>Lepidosauria</taxon>
        <taxon>Squamata</taxon>
        <taxon>Bifurcata</taxon>
        <taxon>Unidentata</taxon>
        <taxon>Episquamata</taxon>
        <taxon>Toxicofera</taxon>
        <taxon>Serpentes</taxon>
        <taxon>Colubroidea</taxon>
        <taxon>Elapidae</taxon>
        <taxon>Elapinae</taxon>
        <taxon>Ophiophagus</taxon>
    </lineage>
</organism>
<evidence type="ECO:0000313" key="6">
    <source>
        <dbReference type="EMBL" id="ETE57809.1"/>
    </source>
</evidence>
<dbReference type="PANTHER" id="PTHR23169">
    <property type="entry name" value="ENVOPLAKIN"/>
    <property type="match status" value="1"/>
</dbReference>
<evidence type="ECO:0000256" key="4">
    <source>
        <dbReference type="SAM" id="Phobius"/>
    </source>
</evidence>
<evidence type="ECO:0000256" key="3">
    <source>
        <dbReference type="SAM" id="MobiDB-lite"/>
    </source>
</evidence>
<dbReference type="PROSITE" id="PS00020">
    <property type="entry name" value="ACTININ_2"/>
    <property type="match status" value="1"/>
</dbReference>
<evidence type="ECO:0000256" key="1">
    <source>
        <dbReference type="ARBA" id="ARBA00022737"/>
    </source>
</evidence>
<dbReference type="Gene3D" id="1.10.418.10">
    <property type="entry name" value="Calponin-like domain"/>
    <property type="match status" value="3"/>
</dbReference>
<accession>V8N680</accession>
<dbReference type="GO" id="GO:0005925">
    <property type="term" value="C:focal adhesion"/>
    <property type="evidence" value="ECO:0007669"/>
    <property type="project" value="TreeGrafter"/>
</dbReference>
<dbReference type="FunFam" id="1.10.418.10:FF:000089">
    <property type="entry name" value="Spectrin beta chain"/>
    <property type="match status" value="1"/>
</dbReference>
<dbReference type="EMBL" id="AZIM01007706">
    <property type="protein sequence ID" value="ETE57809.1"/>
    <property type="molecule type" value="Genomic_DNA"/>
</dbReference>
<reference evidence="6 7" key="1">
    <citation type="journal article" date="2013" name="Proc. Natl. Acad. Sci. U.S.A.">
        <title>The king cobra genome reveals dynamic gene evolution and adaptation in the snake venom system.</title>
        <authorList>
            <person name="Vonk F.J."/>
            <person name="Casewell N.R."/>
            <person name="Henkel C.V."/>
            <person name="Heimberg A.M."/>
            <person name="Jansen H.J."/>
            <person name="McCleary R.J."/>
            <person name="Kerkkamp H.M."/>
            <person name="Vos R.A."/>
            <person name="Guerreiro I."/>
            <person name="Calvete J.J."/>
            <person name="Wuster W."/>
            <person name="Woods A.E."/>
            <person name="Logan J.M."/>
            <person name="Harrison R.A."/>
            <person name="Castoe T.A."/>
            <person name="de Koning A.P."/>
            <person name="Pollock D.D."/>
            <person name="Yandell M."/>
            <person name="Calderon D."/>
            <person name="Renjifo C."/>
            <person name="Currier R.B."/>
            <person name="Salgado D."/>
            <person name="Pla D."/>
            <person name="Sanz L."/>
            <person name="Hyder A.S."/>
            <person name="Ribeiro J.M."/>
            <person name="Arntzen J.W."/>
            <person name="van den Thillart G.E."/>
            <person name="Boetzer M."/>
            <person name="Pirovano W."/>
            <person name="Dirks R.P."/>
            <person name="Spaink H.P."/>
            <person name="Duboule D."/>
            <person name="McGlinn E."/>
            <person name="Kini R.M."/>
            <person name="Richardson M.K."/>
        </authorList>
    </citation>
    <scope>NUCLEOTIDE SEQUENCE</scope>
    <source>
        <tissue evidence="6">Blood</tissue>
    </source>
</reference>
<keyword evidence="4" id="KW-1133">Transmembrane helix</keyword>
<dbReference type="InterPro" id="IPR036872">
    <property type="entry name" value="CH_dom_sf"/>
</dbReference>
<evidence type="ECO:0000256" key="2">
    <source>
        <dbReference type="ARBA" id="ARBA00023203"/>
    </source>
</evidence>
<dbReference type="InterPro" id="IPR001589">
    <property type="entry name" value="Actinin_actin-bd_CS"/>
</dbReference>
<keyword evidence="1" id="KW-0677">Repeat</keyword>
<dbReference type="GO" id="GO:0031581">
    <property type="term" value="P:hemidesmosome assembly"/>
    <property type="evidence" value="ECO:0007669"/>
    <property type="project" value="TreeGrafter"/>
</dbReference>
<feature type="compositionally biased region" description="Polar residues" evidence="3">
    <location>
        <begin position="238"/>
        <end position="249"/>
    </location>
</feature>
<dbReference type="Pfam" id="PF00307">
    <property type="entry name" value="CH"/>
    <property type="match status" value="2"/>
</dbReference>
<dbReference type="GO" id="GO:0003779">
    <property type="term" value="F:actin binding"/>
    <property type="evidence" value="ECO:0007669"/>
    <property type="project" value="UniProtKB-KW"/>
</dbReference>
<proteinExistence type="predicted"/>
<dbReference type="GO" id="GO:0008307">
    <property type="term" value="F:structural constituent of muscle"/>
    <property type="evidence" value="ECO:0007669"/>
    <property type="project" value="TreeGrafter"/>
</dbReference>
<dbReference type="InterPro" id="IPR043197">
    <property type="entry name" value="Plakin"/>
</dbReference>
<keyword evidence="2" id="KW-0009">Actin-binding</keyword>
<keyword evidence="7" id="KW-1185">Reference proteome</keyword>
<dbReference type="GO" id="GO:0042060">
    <property type="term" value="P:wound healing"/>
    <property type="evidence" value="ECO:0007669"/>
    <property type="project" value="TreeGrafter"/>
</dbReference>
<evidence type="ECO:0000259" key="5">
    <source>
        <dbReference type="PROSITE" id="PS50021"/>
    </source>
</evidence>
<sequence length="474" mass="54156">MLPPSGASLLVPPLPPPPMAGRGCPCTLTQELLRTLLLSHFLWVVCLPLLVLFVCLFSLLDSDLCFPLARLSPAAQPRERDVIRTLRLPREKGRMRFHKLQNVQIALDYLKHRQVKLVNIRNDDIADGNPKLTLGLIWTIILHFQISDIQVTGQSEDMTAKEKLLLWSQRMVEGYQGLRCDNFTSSWRDGRLFNAVIHRHNWWRAGVRHTYWHPAPPLSQGRGGGPEGQLAMPREDQQAASERPASQSRGGLLQAADAPWDPPTQGALGLGACRTRLSVWPLCPKKGALGFFIPGTDVDVPQPDEKSIITYVSSLYDAMPRVPDVPDGIKANELQLRWQEYYGMVSLLLQWIQHHTVTFEERKFPASYEEIEILWHQFLKFKEMELPAKEADKSRSKLIFQSLEAFQAALQTQWSWLLQLCCCIEAHLKENSSYFQEAEEFLRKTQEAMKKKFTCDRSITVTRLEDLLQDSLVR</sequence>
<dbReference type="Pfam" id="PF21019">
    <property type="entry name" value="Spectrin_3"/>
    <property type="match status" value="1"/>
</dbReference>
<dbReference type="Proteomes" id="UP000018936">
    <property type="component" value="Unassembled WGS sequence"/>
</dbReference>
<dbReference type="PANTHER" id="PTHR23169:SF20">
    <property type="entry name" value="PLECTIN"/>
    <property type="match status" value="1"/>
</dbReference>
<evidence type="ECO:0000313" key="7">
    <source>
        <dbReference type="Proteomes" id="UP000018936"/>
    </source>
</evidence>
<name>V8N680_OPHHA</name>
<dbReference type="SMART" id="SM00033">
    <property type="entry name" value="CH"/>
    <property type="match status" value="2"/>
</dbReference>
<dbReference type="Gene3D" id="1.20.58.60">
    <property type="match status" value="2"/>
</dbReference>
<gene>
    <name evidence="6" type="primary">PLEC</name>
    <name evidence="6" type="ORF">L345_16473</name>
</gene>
<protein>
    <submittedName>
        <fullName evidence="6">Plectin</fullName>
    </submittedName>
</protein>
<dbReference type="GO" id="GO:0030506">
    <property type="term" value="F:ankyrin binding"/>
    <property type="evidence" value="ECO:0007669"/>
    <property type="project" value="TreeGrafter"/>
</dbReference>
<comment type="caution">
    <text evidence="6">The sequence shown here is derived from an EMBL/GenBank/DDBJ whole genome shotgun (WGS) entry which is preliminary data.</text>
</comment>
<keyword evidence="4" id="KW-0472">Membrane</keyword>
<dbReference type="GO" id="GO:0030056">
    <property type="term" value="C:hemidesmosome"/>
    <property type="evidence" value="ECO:0007669"/>
    <property type="project" value="TreeGrafter"/>
</dbReference>
<keyword evidence="4" id="KW-0812">Transmembrane</keyword>
<feature type="non-terminal residue" evidence="6">
    <location>
        <position position="1"/>
    </location>
</feature>
<dbReference type="PROSITE" id="PS50021">
    <property type="entry name" value="CH"/>
    <property type="match status" value="2"/>
</dbReference>
<feature type="domain" description="Calponin-homology (CH)" evidence="5">
    <location>
        <begin position="19"/>
        <end position="145"/>
    </location>
</feature>